<evidence type="ECO:0000256" key="1">
    <source>
        <dbReference type="ARBA" id="ARBA00001954"/>
    </source>
</evidence>
<name>A0ABS1D606_9PROT</name>
<reference evidence="2 3" key="1">
    <citation type="journal article" date="2020" name="Microorganisms">
        <title>Osmotic Adaptation and Compatible Solute Biosynthesis of Phototrophic Bacteria as Revealed from Genome Analyses.</title>
        <authorList>
            <person name="Imhoff J.F."/>
            <person name="Rahn T."/>
            <person name="Kunzel S."/>
            <person name="Keller A."/>
            <person name="Neulinger S.C."/>
        </authorList>
    </citation>
    <scope>NUCLEOTIDE SEQUENCE [LARGE SCALE GENOMIC DNA]</scope>
    <source>
        <strain evidence="2 3">DSM 15382</strain>
    </source>
</reference>
<organism evidence="2 3">
    <name type="scientific">Paracraurococcus ruber</name>
    <dbReference type="NCBI Taxonomy" id="77675"/>
    <lineage>
        <taxon>Bacteria</taxon>
        <taxon>Pseudomonadati</taxon>
        <taxon>Pseudomonadota</taxon>
        <taxon>Alphaproteobacteria</taxon>
        <taxon>Acetobacterales</taxon>
        <taxon>Roseomonadaceae</taxon>
        <taxon>Paracraurococcus</taxon>
    </lineage>
</organism>
<keyword evidence="3" id="KW-1185">Reference proteome</keyword>
<evidence type="ECO:0000313" key="3">
    <source>
        <dbReference type="Proteomes" id="UP000697995"/>
    </source>
</evidence>
<dbReference type="EMBL" id="NRSG01000401">
    <property type="protein sequence ID" value="MBK1661911.1"/>
    <property type="molecule type" value="Genomic_DNA"/>
</dbReference>
<proteinExistence type="predicted"/>
<dbReference type="Gene3D" id="2.60.120.620">
    <property type="entry name" value="q2cbj1_9rhob like domain"/>
    <property type="match status" value="1"/>
</dbReference>
<dbReference type="SUPFAM" id="SSF51197">
    <property type="entry name" value="Clavaminate synthase-like"/>
    <property type="match status" value="1"/>
</dbReference>
<sequence length="287" mass="31076">MEAGMGRMLSAAQADAYRRDGYVAPLRAVEAAQAERWHQDVLRCCGEVARTESDAGLRQPSARVKPYLLFPWAAAIVRHPAILDAVEDLVGPDILVFHTTLWWKPPHSEGFVPWHQDGTYFGLAPHEHVTAWLALTPSTAESGCVTVLPGSHRHGQLPHADRKDPHVMLSRGQTVAAAVDARPAVPIPLQPGEFSLHDTLVLHASAPNRAATARVGLGISYIPARVRHVGPTRLSATLVRGEDRHGHFDLEAAPAAEADAAARAVHADSIARFWTASESIPEMSLVH</sequence>
<evidence type="ECO:0008006" key="4">
    <source>
        <dbReference type="Google" id="ProtNLM"/>
    </source>
</evidence>
<comment type="cofactor">
    <cofactor evidence="1">
        <name>Fe(2+)</name>
        <dbReference type="ChEBI" id="CHEBI:29033"/>
    </cofactor>
</comment>
<protein>
    <recommendedName>
        <fullName evidence="4">Phytanoyl-CoA dioxygenase family protein</fullName>
    </recommendedName>
</protein>
<evidence type="ECO:0000313" key="2">
    <source>
        <dbReference type="EMBL" id="MBK1661911.1"/>
    </source>
</evidence>
<dbReference type="PANTHER" id="PTHR20883:SF48">
    <property type="entry name" value="ECTOINE DIOXYGENASE"/>
    <property type="match status" value="1"/>
</dbReference>
<comment type="caution">
    <text evidence="2">The sequence shown here is derived from an EMBL/GenBank/DDBJ whole genome shotgun (WGS) entry which is preliminary data.</text>
</comment>
<dbReference type="PANTHER" id="PTHR20883">
    <property type="entry name" value="PHYTANOYL-COA DIOXYGENASE DOMAIN CONTAINING 1"/>
    <property type="match status" value="1"/>
</dbReference>
<gene>
    <name evidence="2" type="ORF">CKO45_27340</name>
</gene>
<dbReference type="InterPro" id="IPR008775">
    <property type="entry name" value="Phytyl_CoA_dOase-like"/>
</dbReference>
<dbReference type="Proteomes" id="UP000697995">
    <property type="component" value="Unassembled WGS sequence"/>
</dbReference>
<accession>A0ABS1D606</accession>
<dbReference type="Pfam" id="PF05721">
    <property type="entry name" value="PhyH"/>
    <property type="match status" value="1"/>
</dbReference>